<gene>
    <name evidence="3" type="ORF">J6I44_14220</name>
</gene>
<dbReference type="Gene3D" id="3.10.450.50">
    <property type="match status" value="1"/>
</dbReference>
<evidence type="ECO:0000259" key="2">
    <source>
        <dbReference type="Pfam" id="PF14534"/>
    </source>
</evidence>
<dbReference type="Pfam" id="PF14534">
    <property type="entry name" value="DUF4440"/>
    <property type="match status" value="1"/>
</dbReference>
<feature type="signal peptide" evidence="1">
    <location>
        <begin position="1"/>
        <end position="20"/>
    </location>
</feature>
<protein>
    <submittedName>
        <fullName evidence="3">Nuclear transport factor 2 family protein</fullName>
    </submittedName>
</protein>
<comment type="caution">
    <text evidence="3">The sequence shown here is derived from an EMBL/GenBank/DDBJ whole genome shotgun (WGS) entry which is preliminary data.</text>
</comment>
<dbReference type="EMBL" id="JAGGJA010000009">
    <property type="protein sequence ID" value="MCW9708018.1"/>
    <property type="molecule type" value="Genomic_DNA"/>
</dbReference>
<reference evidence="3 4" key="1">
    <citation type="submission" date="2021-03" db="EMBL/GenBank/DDBJ databases">
        <title>Aliifodinibius sp. nov., a new bacterium isolated from saline soil.</title>
        <authorList>
            <person name="Galisteo C."/>
            <person name="De La Haba R."/>
            <person name="Sanchez-Porro C."/>
            <person name="Ventosa A."/>
        </authorList>
    </citation>
    <scope>NUCLEOTIDE SEQUENCE [LARGE SCALE GENOMIC DNA]</scope>
    <source>
        <strain evidence="3 4">1BSP15-2V2</strain>
    </source>
</reference>
<evidence type="ECO:0000313" key="4">
    <source>
        <dbReference type="Proteomes" id="UP001207918"/>
    </source>
</evidence>
<dbReference type="Proteomes" id="UP001207918">
    <property type="component" value="Unassembled WGS sequence"/>
</dbReference>
<accession>A0ABT3PQ75</accession>
<dbReference type="InterPro" id="IPR011944">
    <property type="entry name" value="Steroid_delta5-4_isomerase"/>
</dbReference>
<proteinExistence type="predicted"/>
<dbReference type="SUPFAM" id="SSF54427">
    <property type="entry name" value="NTF2-like"/>
    <property type="match status" value="1"/>
</dbReference>
<feature type="domain" description="DUF4440" evidence="2">
    <location>
        <begin position="36"/>
        <end position="146"/>
    </location>
</feature>
<sequence length="156" mass="17513">MKTICLQLFSILLLISNPLALHGQQQNFSEEDKTAIKKLIQQTETYNNASDVDKWVNLFADDAVYMPPGSPAVTTRKELIETAKAGFKHQASISIEPIEINGNGDWAFARTKVTGEVNVFDSKEVVTVDVKQIVIYTREPDCQWRIARLISNSNTQ</sequence>
<dbReference type="NCBIfam" id="TIGR02246">
    <property type="entry name" value="SgcJ/EcaC family oxidoreductase"/>
    <property type="match status" value="1"/>
</dbReference>
<name>A0ABT3PQ75_9BACT</name>
<dbReference type="InterPro" id="IPR032710">
    <property type="entry name" value="NTF2-like_dom_sf"/>
</dbReference>
<dbReference type="RefSeq" id="WP_265766804.1">
    <property type="nucleotide sequence ID" value="NZ_JAGGJA010000009.1"/>
</dbReference>
<feature type="chain" id="PRO_5045645997" evidence="1">
    <location>
        <begin position="21"/>
        <end position="156"/>
    </location>
</feature>
<dbReference type="InterPro" id="IPR027843">
    <property type="entry name" value="DUF4440"/>
</dbReference>
<evidence type="ECO:0000313" key="3">
    <source>
        <dbReference type="EMBL" id="MCW9708018.1"/>
    </source>
</evidence>
<keyword evidence="1" id="KW-0732">Signal</keyword>
<organism evidence="3 4">
    <name type="scientific">Fodinibius salsisoli</name>
    <dbReference type="NCBI Taxonomy" id="2820877"/>
    <lineage>
        <taxon>Bacteria</taxon>
        <taxon>Pseudomonadati</taxon>
        <taxon>Balneolota</taxon>
        <taxon>Balneolia</taxon>
        <taxon>Balneolales</taxon>
        <taxon>Balneolaceae</taxon>
        <taxon>Fodinibius</taxon>
    </lineage>
</organism>
<evidence type="ECO:0000256" key="1">
    <source>
        <dbReference type="SAM" id="SignalP"/>
    </source>
</evidence>
<keyword evidence="4" id="KW-1185">Reference proteome</keyword>